<dbReference type="SUPFAM" id="SSF52343">
    <property type="entry name" value="Ferredoxin reductase-like, C-terminal NADP-linked domain"/>
    <property type="match status" value="1"/>
</dbReference>
<dbReference type="Gene3D" id="3.90.340.10">
    <property type="entry name" value="Nitric Oxide Synthase, Chain A, domain 1"/>
    <property type="match status" value="1"/>
</dbReference>
<dbReference type="Pfam" id="PF02898">
    <property type="entry name" value="NO_synthase"/>
    <property type="match status" value="1"/>
</dbReference>
<evidence type="ECO:0000256" key="10">
    <source>
        <dbReference type="ARBA" id="ARBA00023002"/>
    </source>
</evidence>
<name>H2ZG22_CIOSA</name>
<comment type="similarity">
    <text evidence="2 13">Belongs to the NOS family.</text>
</comment>
<evidence type="ECO:0000256" key="2">
    <source>
        <dbReference type="ARBA" id="ARBA00006267"/>
    </source>
</evidence>
<dbReference type="InterPro" id="IPR004030">
    <property type="entry name" value="NOS_N"/>
</dbReference>
<dbReference type="PANTHER" id="PTHR43410:SF1">
    <property type="entry name" value="NITRIC OXIDE SYNTHASE"/>
    <property type="match status" value="1"/>
</dbReference>
<evidence type="ECO:0000256" key="9">
    <source>
        <dbReference type="ARBA" id="ARBA00022860"/>
    </source>
</evidence>
<reference evidence="18" key="1">
    <citation type="submission" date="2003-08" db="EMBL/GenBank/DDBJ databases">
        <authorList>
            <person name="Birren B."/>
            <person name="Nusbaum C."/>
            <person name="Abebe A."/>
            <person name="Abouelleil A."/>
            <person name="Adekoya E."/>
            <person name="Ait-zahra M."/>
            <person name="Allen N."/>
            <person name="Allen T."/>
            <person name="An P."/>
            <person name="Anderson M."/>
            <person name="Anderson S."/>
            <person name="Arachchi H."/>
            <person name="Armbruster J."/>
            <person name="Bachantsang P."/>
            <person name="Baldwin J."/>
            <person name="Barry A."/>
            <person name="Bayul T."/>
            <person name="Blitshsteyn B."/>
            <person name="Bloom T."/>
            <person name="Blye J."/>
            <person name="Boguslavskiy L."/>
            <person name="Borowsky M."/>
            <person name="Boukhgalter B."/>
            <person name="Brunache A."/>
            <person name="Butler J."/>
            <person name="Calixte N."/>
            <person name="Calvo S."/>
            <person name="Camarata J."/>
            <person name="Campo K."/>
            <person name="Chang J."/>
            <person name="Cheshatsang Y."/>
            <person name="Citroen M."/>
            <person name="Collymore A."/>
            <person name="Considine T."/>
            <person name="Cook A."/>
            <person name="Cooke P."/>
            <person name="Corum B."/>
            <person name="Cuomo C."/>
            <person name="David R."/>
            <person name="Dawoe T."/>
            <person name="Degray S."/>
            <person name="Dodge S."/>
            <person name="Dooley K."/>
            <person name="Dorje P."/>
            <person name="Dorjee K."/>
            <person name="Dorris L."/>
            <person name="Duffey N."/>
            <person name="Dupes A."/>
            <person name="Elkins T."/>
            <person name="Engels R."/>
            <person name="Erickson J."/>
            <person name="Farina A."/>
            <person name="Faro S."/>
            <person name="Ferreira P."/>
            <person name="Fischer H."/>
            <person name="Fitzgerald M."/>
            <person name="Foley K."/>
            <person name="Gage D."/>
            <person name="Galagan J."/>
            <person name="Gearin G."/>
            <person name="Gnerre S."/>
            <person name="Gnirke A."/>
            <person name="Goyette A."/>
            <person name="Graham J."/>
            <person name="Grandbois E."/>
            <person name="Gyaltsen K."/>
            <person name="Hafez N."/>
            <person name="Hagopian D."/>
            <person name="Hagos B."/>
            <person name="Hall J."/>
            <person name="Hatcher B."/>
            <person name="Heller A."/>
            <person name="Higgins H."/>
            <person name="Honan T."/>
            <person name="Horn A."/>
            <person name="Houde N."/>
            <person name="Hughes L."/>
            <person name="Hulme W."/>
            <person name="Husby E."/>
            <person name="Iliev I."/>
            <person name="Jaffe D."/>
            <person name="Jones C."/>
            <person name="Kamal M."/>
            <person name="Kamat A."/>
            <person name="Kamvysselis M."/>
            <person name="Karlsson E."/>
            <person name="Kells C."/>
            <person name="Kieu A."/>
            <person name="Kisner P."/>
            <person name="Kodira C."/>
            <person name="Kulbokas E."/>
            <person name="Labutti K."/>
            <person name="Lama D."/>
            <person name="Landers T."/>
            <person name="Leger J."/>
            <person name="Levine S."/>
            <person name="Lewis D."/>
            <person name="Lewis T."/>
            <person name="Lindblad-toh K."/>
            <person name="Liu X."/>
            <person name="Lokyitsang T."/>
            <person name="Lokyitsang Y."/>
            <person name="Lucien O."/>
            <person name="Lui A."/>
            <person name="Ma L.J."/>
            <person name="Mabbitt R."/>
            <person name="Macdonald J."/>
            <person name="Maclean C."/>
            <person name="Major J."/>
            <person name="Manning J."/>
            <person name="Marabella R."/>
            <person name="Maru K."/>
            <person name="Matthews C."/>
            <person name="Mauceli E."/>
            <person name="Mccarthy M."/>
            <person name="Mcdonough S."/>
            <person name="Mcghee T."/>
            <person name="Meldrim J."/>
            <person name="Meneus L."/>
            <person name="Mesirov J."/>
            <person name="Mihalev A."/>
            <person name="Mihova T."/>
            <person name="Mikkelsen T."/>
            <person name="Mlenga V."/>
            <person name="Moru K."/>
            <person name="Mozes J."/>
            <person name="Mulrain L."/>
            <person name="Munson G."/>
            <person name="Naylor J."/>
            <person name="Newes C."/>
            <person name="Nguyen C."/>
            <person name="Nguyen N."/>
            <person name="Nguyen T."/>
            <person name="Nicol R."/>
            <person name="Nielsen C."/>
            <person name="Nizzari M."/>
            <person name="Norbu C."/>
            <person name="Norbu N."/>
            <person name="O'donnell P."/>
            <person name="Okoawo O."/>
            <person name="O'leary S."/>
            <person name="Omotosho B."/>
            <person name="O'neill K."/>
            <person name="Osman S."/>
            <person name="Parker S."/>
            <person name="Perrin D."/>
            <person name="Phunkhang P."/>
            <person name="Piqani B."/>
            <person name="Purcell S."/>
            <person name="Rachupka T."/>
            <person name="Ramasamy U."/>
            <person name="Rameau R."/>
            <person name="Ray V."/>
            <person name="Raymond C."/>
            <person name="Retta R."/>
            <person name="Richardson S."/>
            <person name="Rise C."/>
            <person name="Rodriguez J."/>
            <person name="Rogers J."/>
            <person name="Rogov P."/>
            <person name="Rutman M."/>
            <person name="Schupbach R."/>
            <person name="Seaman C."/>
            <person name="Settipalli S."/>
            <person name="Sharpe T."/>
            <person name="Sheridan J."/>
            <person name="Sherpa N."/>
            <person name="Shi J."/>
            <person name="Smirnov S."/>
            <person name="Smith C."/>
            <person name="Sougnez C."/>
            <person name="Spencer B."/>
            <person name="Stalker J."/>
            <person name="Stange-thomann N."/>
            <person name="Stavropoulos S."/>
            <person name="Stetson K."/>
            <person name="Stone C."/>
            <person name="Stone S."/>
            <person name="Stubbs M."/>
            <person name="Talamas J."/>
            <person name="Tchuinga P."/>
            <person name="Tenzing P."/>
            <person name="Tesfaye S."/>
            <person name="Theodore J."/>
            <person name="Thoulutsang Y."/>
            <person name="Topham K."/>
            <person name="Towey S."/>
            <person name="Tsamla T."/>
            <person name="Tsomo N."/>
            <person name="Vallee D."/>
            <person name="Vassiliev H."/>
            <person name="Venkataraman V."/>
            <person name="Vinson J."/>
            <person name="Vo A."/>
            <person name="Wade C."/>
            <person name="Wang S."/>
            <person name="Wangchuk T."/>
            <person name="Wangdi T."/>
            <person name="Whittaker C."/>
            <person name="Wilkinson J."/>
            <person name="Wu Y."/>
            <person name="Wyman D."/>
            <person name="Yadav S."/>
            <person name="Yang S."/>
            <person name="Yang X."/>
            <person name="Yeager S."/>
            <person name="Yee E."/>
            <person name="Young G."/>
            <person name="Zainoun J."/>
            <person name="Zembeck L."/>
            <person name="Zimmer A."/>
            <person name="Zody M."/>
            <person name="Lander E."/>
        </authorList>
    </citation>
    <scope>NUCLEOTIDE SEQUENCE [LARGE SCALE GENOMIC DNA]</scope>
</reference>
<organism evidence="17 18">
    <name type="scientific">Ciona savignyi</name>
    <name type="common">Pacific transparent sea squirt</name>
    <dbReference type="NCBI Taxonomy" id="51511"/>
    <lineage>
        <taxon>Eukaryota</taxon>
        <taxon>Metazoa</taxon>
        <taxon>Chordata</taxon>
        <taxon>Tunicata</taxon>
        <taxon>Ascidiacea</taxon>
        <taxon>Phlebobranchia</taxon>
        <taxon>Cionidae</taxon>
        <taxon>Ciona</taxon>
    </lineage>
</organism>
<keyword evidence="4" id="KW-0285">Flavoprotein</keyword>
<dbReference type="PRINTS" id="PR00371">
    <property type="entry name" value="FPNCR"/>
</dbReference>
<dbReference type="Gene3D" id="1.20.990.10">
    <property type="entry name" value="NADPH-cytochrome p450 Reductase, Chain A, domain 3"/>
    <property type="match status" value="1"/>
</dbReference>
<dbReference type="InterPro" id="IPR008254">
    <property type="entry name" value="Flavodoxin/NO_synth"/>
</dbReference>
<dbReference type="PRINTS" id="PR00369">
    <property type="entry name" value="FLAVODOXIN"/>
</dbReference>
<keyword evidence="7 13" id="KW-0274">FAD</keyword>
<sequence>MKNWETNQDFRDTLHVKACPINRCNPEKCNGSIMQPPNMMRDPRDPKPSMDSIKELAKDFINQYFTSMKRNDSEAHSSRLAEVLASISSTGTYELTKNELIFGAKTAWRNAPRCVGRIQWNKLHVFDCRKVTSTREMFDAICVHLKYATNKGNIRSCITFFPPRNDVKTEFRVWNSQLIRYACYRQEDGSLVGDPANLELTELCMRLGWKGKGGRFDLLPLLLQANGEDPELYELPANLVLEVKLRHPEQDWLEQMNLKWYAVPAVSNILLDIGGVEFPAVPFNGWFMGTEIGRDLVDTSRYNMILPMAEAMGLNTKKTSSLWKDKAILELNLAILHSFQSDNVTIMDHHVATESFMKHFANEVKLRGGCPGDWVWLVPPVSGSATPVFHQEILNYTLNPSCLYQPDPWQYYKWKDTVMVKRKNKLHFKELAKSVMVTSRMMKKAMANRIKTTILYATETGKSYAYSLILQEIFNHAFDAKVVAMDQYDICNLEYESMLLVVTSTFGNGDPPENGEDVNNQPNMAASAKNYINILNYRKPRKRGVLRRRFQSVTTATPIYRRVSSKQLDVSRDFDSVSQGLLANVKFAVFGLGSRAYPHFCAFAHAVDTLLGELEGERVKEIGEGDEMCGQEECFRNWAQQVFKAACDTFCLQEEVNLEDANASLKSTKFDKSNFRVTVSDVQVEPNYVETLSKMHRKKLSPCRLIRRKNLQSEKSGRSTILIQLEKKNSDVLNFQPGDHLGIYPRNDPALVKALISKIRDATDDSTVVRLEVQDEKKTFIGNFKYWDADTRLPSCTLTMAFSRFLDITTPPTPQLLKLFSECNVNEEQSTALRILGQGESEYEDWKFSNNPNLVEVLNEFPSTQVDASLLLKQLPLLQARYYSISSSPDVYPGEIHCTVSVVTYHTRGGDGPLHHGVCSSYLNSITDEEEVPCFVRMAPTFHLPTKEDAPCILVGPGTGIAPFRSFWQHRISQIQKGASKDRTMALLFGCRNPQQDHLYKDEVETAMKQGAISHAYTAFSREEGKPKQYVQDVIMNDISEFVFDLIHTRNGHFYVCGDVTMAAEVHRTLKDVLCINGGMTPEQVEEYITAMKSEDRYHEDIFGVTLRTYEVNRSLRLKGKEKKLSMK</sequence>
<feature type="domain" description="FAD-binding FR-type" evidence="16">
    <location>
        <begin position="698"/>
        <end position="945"/>
    </location>
</feature>
<dbReference type="InterPro" id="IPR003097">
    <property type="entry name" value="CysJ-like_FAD-binding"/>
</dbReference>
<dbReference type="FunCoup" id="H2ZG22">
    <property type="interactions" value="9"/>
</dbReference>
<accession>H2ZG22</accession>
<keyword evidence="11 13" id="KW-0408">Iron</keyword>
<dbReference type="CDD" id="cd00795">
    <property type="entry name" value="NOS_oxygenase_euk"/>
    <property type="match status" value="1"/>
</dbReference>
<dbReference type="PANTHER" id="PTHR43410">
    <property type="entry name" value="NITRIC OXIDE SYNTHASE OXYGENASE"/>
    <property type="match status" value="1"/>
</dbReference>
<comment type="cofactor">
    <cofactor evidence="1 13">
        <name>heme b</name>
        <dbReference type="ChEBI" id="CHEBI:60344"/>
    </cofactor>
</comment>
<dbReference type="InterPro" id="IPR050607">
    <property type="entry name" value="NOS"/>
</dbReference>
<dbReference type="STRING" id="51511.ENSCSAVP00000016538"/>
<dbReference type="GO" id="GO:0004517">
    <property type="term" value="F:nitric-oxide synthase activity"/>
    <property type="evidence" value="ECO:0007669"/>
    <property type="project" value="UniProtKB-EC"/>
</dbReference>
<dbReference type="InParanoid" id="H2ZG22"/>
<keyword evidence="5 13" id="KW-0288">FMN</keyword>
<evidence type="ECO:0000256" key="5">
    <source>
        <dbReference type="ARBA" id="ARBA00022643"/>
    </source>
</evidence>
<dbReference type="Gene3D" id="3.90.440.10">
    <property type="entry name" value="Nitric Oxide Synthase,Heme Domain,Chain A domain 2"/>
    <property type="match status" value="1"/>
</dbReference>
<comment type="subunit">
    <text evidence="12">Homodimer. Interacts with NOSIP and NOSTRIN. Interacts with HSP90AB1. Forms a complex with ASL, ASS1 and SLC7A1; the complex regulates cell-autonomous L-arginine synthesis and citrulline recycling while channeling extracellular L-arginine to nitric oxide synthesis pathway.</text>
</comment>
<keyword evidence="9 13" id="KW-0112">Calmodulin-binding</keyword>
<evidence type="ECO:0000256" key="6">
    <source>
        <dbReference type="ARBA" id="ARBA00022723"/>
    </source>
</evidence>
<evidence type="ECO:0000256" key="12">
    <source>
        <dbReference type="ARBA" id="ARBA00049679"/>
    </source>
</evidence>
<dbReference type="PIRSF" id="PIRSF000333">
    <property type="entry name" value="NOS"/>
    <property type="match status" value="1"/>
</dbReference>
<evidence type="ECO:0000256" key="3">
    <source>
        <dbReference type="ARBA" id="ARBA00022617"/>
    </source>
</evidence>
<dbReference type="PROSITE" id="PS51384">
    <property type="entry name" value="FAD_FR"/>
    <property type="match status" value="1"/>
</dbReference>
<dbReference type="GO" id="GO:0005516">
    <property type="term" value="F:calmodulin binding"/>
    <property type="evidence" value="ECO:0007669"/>
    <property type="project" value="UniProtKB-KW"/>
</dbReference>
<evidence type="ECO:0000256" key="13">
    <source>
        <dbReference type="PIRNR" id="PIRNR000333"/>
    </source>
</evidence>
<dbReference type="GO" id="GO:0050661">
    <property type="term" value="F:NADP binding"/>
    <property type="evidence" value="ECO:0007669"/>
    <property type="project" value="InterPro"/>
</dbReference>
<evidence type="ECO:0000256" key="8">
    <source>
        <dbReference type="ARBA" id="ARBA00022857"/>
    </source>
</evidence>
<dbReference type="InterPro" id="IPR036119">
    <property type="entry name" value="NOS_N_sf"/>
</dbReference>
<comment type="cofactor">
    <cofactor evidence="13">
        <name>FAD</name>
        <dbReference type="ChEBI" id="CHEBI:57692"/>
    </cofactor>
    <text evidence="13">Binds 1 FAD.</text>
</comment>
<dbReference type="Ensembl" id="ENSCSAVT00000016719.1">
    <property type="protein sequence ID" value="ENSCSAVP00000016538.1"/>
    <property type="gene ID" value="ENSCSAVG00000009725.1"/>
</dbReference>
<dbReference type="GO" id="GO:0046872">
    <property type="term" value="F:metal ion binding"/>
    <property type="evidence" value="ECO:0007669"/>
    <property type="project" value="UniProtKB-KW"/>
</dbReference>
<feature type="domain" description="Flavodoxin-like" evidence="15">
    <location>
        <begin position="452"/>
        <end position="643"/>
    </location>
</feature>
<feature type="binding site" description="axial binding residue" evidence="14">
    <location>
        <position position="114"/>
    </location>
    <ligand>
        <name>heme b</name>
        <dbReference type="ChEBI" id="CHEBI:60344"/>
    </ligand>
    <ligandPart>
        <name>Fe</name>
        <dbReference type="ChEBI" id="CHEBI:18248"/>
    </ligandPart>
</feature>
<dbReference type="InterPro" id="IPR044943">
    <property type="entry name" value="NOS_dom_1"/>
</dbReference>
<dbReference type="Gene3D" id="3.90.1230.10">
    <property type="entry name" value="Nitric Oxide Synthase, Chain A, domain 3"/>
    <property type="match status" value="1"/>
</dbReference>
<keyword evidence="18" id="KW-1185">Reference proteome</keyword>
<dbReference type="InterPro" id="IPR001094">
    <property type="entry name" value="Flavdoxin-like"/>
</dbReference>
<dbReference type="OMA" id="MQLPTHG"/>
<reference evidence="17" key="3">
    <citation type="submission" date="2025-09" db="UniProtKB">
        <authorList>
            <consortium name="Ensembl"/>
        </authorList>
    </citation>
    <scope>IDENTIFICATION</scope>
</reference>
<evidence type="ECO:0000259" key="15">
    <source>
        <dbReference type="PROSITE" id="PS50902"/>
    </source>
</evidence>
<proteinExistence type="inferred from homology"/>
<dbReference type="eggNOG" id="KOG1158">
    <property type="taxonomic scope" value="Eukaryota"/>
</dbReference>
<dbReference type="SUPFAM" id="SSF56512">
    <property type="entry name" value="Nitric oxide (NO) synthase oxygenase domain"/>
    <property type="match status" value="1"/>
</dbReference>
<evidence type="ECO:0000313" key="17">
    <source>
        <dbReference type="Ensembl" id="ENSCSAVP00000016538.1"/>
    </source>
</evidence>
<dbReference type="Pfam" id="PF00258">
    <property type="entry name" value="Flavodoxin_1"/>
    <property type="match status" value="1"/>
</dbReference>
<dbReference type="Proteomes" id="UP000007875">
    <property type="component" value="Unassembled WGS sequence"/>
</dbReference>
<keyword evidence="6 13" id="KW-0479">Metal-binding</keyword>
<dbReference type="Pfam" id="PF00667">
    <property type="entry name" value="FAD_binding_1"/>
    <property type="match status" value="1"/>
</dbReference>
<dbReference type="GO" id="GO:0050660">
    <property type="term" value="F:flavin adenine dinucleotide binding"/>
    <property type="evidence" value="ECO:0007669"/>
    <property type="project" value="InterPro"/>
</dbReference>
<dbReference type="InterPro" id="IPR001709">
    <property type="entry name" value="Flavoprot_Pyr_Nucl_cyt_Rdtase"/>
</dbReference>
<evidence type="ECO:0000259" key="16">
    <source>
        <dbReference type="PROSITE" id="PS51384"/>
    </source>
</evidence>
<protein>
    <recommendedName>
        <fullName evidence="13">Nitric oxide synthase</fullName>
        <ecNumber evidence="13">1.14.13.39</ecNumber>
    </recommendedName>
</protein>
<dbReference type="GO" id="GO:1903522">
    <property type="term" value="P:regulation of blood circulation"/>
    <property type="evidence" value="ECO:0007669"/>
    <property type="project" value="UniProtKB-ARBA"/>
</dbReference>
<dbReference type="Gene3D" id="2.40.30.10">
    <property type="entry name" value="Translation factors"/>
    <property type="match status" value="1"/>
</dbReference>
<dbReference type="Gene3D" id="3.40.50.360">
    <property type="match status" value="1"/>
</dbReference>
<dbReference type="GO" id="GO:0010181">
    <property type="term" value="F:FMN binding"/>
    <property type="evidence" value="ECO:0007669"/>
    <property type="project" value="InterPro"/>
</dbReference>
<dbReference type="GeneTree" id="ENSGT00940000168337"/>
<dbReference type="SUPFAM" id="SSF63380">
    <property type="entry name" value="Riboflavin synthase domain-like"/>
    <property type="match status" value="1"/>
</dbReference>
<dbReference type="Pfam" id="PF00175">
    <property type="entry name" value="NAD_binding_1"/>
    <property type="match status" value="1"/>
</dbReference>
<evidence type="ECO:0000256" key="11">
    <source>
        <dbReference type="ARBA" id="ARBA00023004"/>
    </source>
</evidence>
<dbReference type="GO" id="GO:0006809">
    <property type="term" value="P:nitric oxide biosynthetic process"/>
    <property type="evidence" value="ECO:0007669"/>
    <property type="project" value="InterPro"/>
</dbReference>
<keyword evidence="3 13" id="KW-0349">Heme</keyword>
<dbReference type="InterPro" id="IPR017938">
    <property type="entry name" value="Riboflavin_synthase-like_b-brl"/>
</dbReference>
<evidence type="ECO:0000256" key="7">
    <source>
        <dbReference type="ARBA" id="ARBA00022827"/>
    </source>
</evidence>
<dbReference type="PROSITE" id="PS50902">
    <property type="entry name" value="FLAVODOXIN_LIKE"/>
    <property type="match status" value="1"/>
</dbReference>
<reference evidence="17" key="2">
    <citation type="submission" date="2025-08" db="UniProtKB">
        <authorList>
            <consortium name="Ensembl"/>
        </authorList>
    </citation>
    <scope>IDENTIFICATION</scope>
</reference>
<keyword evidence="10 13" id="KW-0560">Oxidoreductase</keyword>
<dbReference type="InterPro" id="IPR039261">
    <property type="entry name" value="FNR_nucleotide-bd"/>
</dbReference>
<dbReference type="Gene3D" id="3.40.50.80">
    <property type="entry name" value="Nucleotide-binding domain of ferredoxin-NADP reductase (FNR) module"/>
    <property type="match status" value="1"/>
</dbReference>
<dbReference type="InterPro" id="IPR012144">
    <property type="entry name" value="NOS_euk"/>
</dbReference>
<comment type="cofactor">
    <cofactor evidence="13">
        <name>FMN</name>
        <dbReference type="ChEBI" id="CHEBI:58210"/>
    </cofactor>
    <text evidence="13">Binds 1 FMN.</text>
</comment>
<comment type="function">
    <text evidence="13">Produces nitric oxide (NO) which is a messenger molecule with diverse functions.</text>
</comment>
<evidence type="ECO:0000313" key="18">
    <source>
        <dbReference type="Proteomes" id="UP000007875"/>
    </source>
</evidence>
<dbReference type="InterPro" id="IPR017927">
    <property type="entry name" value="FAD-bd_FR_type"/>
</dbReference>
<dbReference type="AlphaFoldDB" id="H2ZG22"/>
<dbReference type="GO" id="GO:0020037">
    <property type="term" value="F:heme binding"/>
    <property type="evidence" value="ECO:0007669"/>
    <property type="project" value="InterPro"/>
</dbReference>
<dbReference type="EC" id="1.14.13.39" evidence="13"/>
<dbReference type="SUPFAM" id="SSF52218">
    <property type="entry name" value="Flavoproteins"/>
    <property type="match status" value="1"/>
</dbReference>
<dbReference type="InterPro" id="IPR023173">
    <property type="entry name" value="NADPH_Cyt_P450_Rdtase_alpha"/>
</dbReference>
<dbReference type="PROSITE" id="PS60001">
    <property type="entry name" value="NOS"/>
    <property type="match status" value="1"/>
</dbReference>
<evidence type="ECO:0000256" key="14">
    <source>
        <dbReference type="PIRSR" id="PIRSR000333-1"/>
    </source>
</evidence>
<dbReference type="InterPro" id="IPR001433">
    <property type="entry name" value="OxRdtase_FAD/NAD-bd"/>
</dbReference>
<dbReference type="InterPro" id="IPR044944">
    <property type="entry name" value="NOS_dom_3"/>
</dbReference>
<keyword evidence="8 13" id="KW-0521">NADP</keyword>
<evidence type="ECO:0000256" key="1">
    <source>
        <dbReference type="ARBA" id="ARBA00001970"/>
    </source>
</evidence>
<dbReference type="InterPro" id="IPR044940">
    <property type="entry name" value="NOS_dom_2"/>
</dbReference>
<evidence type="ECO:0000256" key="4">
    <source>
        <dbReference type="ARBA" id="ARBA00022630"/>
    </source>
</evidence>
<dbReference type="InterPro" id="IPR029039">
    <property type="entry name" value="Flavoprotein-like_sf"/>
</dbReference>
<comment type="catalytic activity">
    <reaction evidence="13">
        <text>2 L-arginine + 3 NADPH + 4 O2 + H(+) = 2 L-citrulline + 2 nitric oxide + 3 NADP(+) + 4 H2O</text>
        <dbReference type="Rhea" id="RHEA:19897"/>
        <dbReference type="ChEBI" id="CHEBI:15377"/>
        <dbReference type="ChEBI" id="CHEBI:15378"/>
        <dbReference type="ChEBI" id="CHEBI:15379"/>
        <dbReference type="ChEBI" id="CHEBI:16480"/>
        <dbReference type="ChEBI" id="CHEBI:32682"/>
        <dbReference type="ChEBI" id="CHEBI:57743"/>
        <dbReference type="ChEBI" id="CHEBI:57783"/>
        <dbReference type="ChEBI" id="CHEBI:58349"/>
        <dbReference type="EC" id="1.14.13.39"/>
    </reaction>
</comment>